<organism evidence="8 9">
    <name type="scientific">Lactococcus fujiensis JCM 16395</name>
    <dbReference type="NCBI Taxonomy" id="1291764"/>
    <lineage>
        <taxon>Bacteria</taxon>
        <taxon>Bacillati</taxon>
        <taxon>Bacillota</taxon>
        <taxon>Bacilli</taxon>
        <taxon>Lactobacillales</taxon>
        <taxon>Streptococcaceae</taxon>
        <taxon>Lactococcus</taxon>
    </lineage>
</organism>
<dbReference type="PANTHER" id="PTHR42770">
    <property type="entry name" value="AMINO ACID TRANSPORTER-RELATED"/>
    <property type="match status" value="1"/>
</dbReference>
<evidence type="ECO:0000256" key="2">
    <source>
        <dbReference type="ARBA" id="ARBA00022448"/>
    </source>
</evidence>
<feature type="transmembrane region" description="Helical" evidence="7">
    <location>
        <begin position="198"/>
        <end position="220"/>
    </location>
</feature>
<dbReference type="Proteomes" id="UP000218181">
    <property type="component" value="Unassembled WGS sequence"/>
</dbReference>
<feature type="transmembrane region" description="Helical" evidence="7">
    <location>
        <begin position="79"/>
        <end position="104"/>
    </location>
</feature>
<sequence length="494" mass="54149">MSKGTKGKLSLAGLSLMIFTTVYGFGNIPVAFYQMGYGAIPWYLIGAILFFLPFAFMVTEMGSAFKNEKGGIYSWMEEAVNPTFAFIGTFMWYASYVIWMVTVANKILIPLVNLIFGSSSHMPSPLWISIAGIAWMAIVTFMVSKGVDTIKKFTSIAGIAVLSLNVVLILGALLVLVLNGHTATPIHWSSFVISPNPTFDGSATSFIAFLVFAIFAYGGVESIAGLVDQTENPEKNFPRGIVISALIISIGYSIAILSVGFFTNYNDWLPAIKDGSMNLGTVPYLLIQHLGEQVGMALHLSSSATSLLGAIFARYIGFSMLLAYMGAFFTLTYSPIKQIITGTPKKLWPGRIGELDEAGMPKFAMWIQFFIVTLIIVLNFLTSQGGASQFFLVLTNMANVSMTLPYVLIVIAYWYFKRNDKITKPVVFFKSKAIINFLTTLVLFVVLAANFFTIIQPLVQHSPTAATDVLSMIAGPVVFGLIAYLMMRAYIKKK</sequence>
<evidence type="ECO:0000256" key="1">
    <source>
        <dbReference type="ARBA" id="ARBA00004651"/>
    </source>
</evidence>
<feature type="transmembrane region" description="Helical" evidence="7">
    <location>
        <begin position="40"/>
        <end position="58"/>
    </location>
</feature>
<dbReference type="GO" id="GO:0005886">
    <property type="term" value="C:plasma membrane"/>
    <property type="evidence" value="ECO:0007669"/>
    <property type="project" value="UniProtKB-SubCell"/>
</dbReference>
<comment type="subcellular location">
    <subcellularLocation>
        <location evidence="1">Cell membrane</location>
        <topology evidence="1">Multi-pass membrane protein</topology>
    </subcellularLocation>
</comment>
<evidence type="ECO:0000256" key="7">
    <source>
        <dbReference type="SAM" id="Phobius"/>
    </source>
</evidence>
<dbReference type="InterPro" id="IPR050367">
    <property type="entry name" value="APC_superfamily"/>
</dbReference>
<keyword evidence="6 7" id="KW-0472">Membrane</keyword>
<name>A0A2A5RM11_9LACT</name>
<evidence type="ECO:0000313" key="9">
    <source>
        <dbReference type="Proteomes" id="UP000218181"/>
    </source>
</evidence>
<dbReference type="InterPro" id="IPR002293">
    <property type="entry name" value="AA/rel_permease1"/>
</dbReference>
<dbReference type="Pfam" id="PF13520">
    <property type="entry name" value="AA_permease_2"/>
    <property type="match status" value="1"/>
</dbReference>
<keyword evidence="3" id="KW-1003">Cell membrane</keyword>
<evidence type="ECO:0000256" key="3">
    <source>
        <dbReference type="ARBA" id="ARBA00022475"/>
    </source>
</evidence>
<evidence type="ECO:0000313" key="8">
    <source>
        <dbReference type="EMBL" id="PCS00348.1"/>
    </source>
</evidence>
<evidence type="ECO:0000256" key="4">
    <source>
        <dbReference type="ARBA" id="ARBA00022692"/>
    </source>
</evidence>
<accession>A0A2A5RM11</accession>
<feature type="transmembrane region" description="Helical" evidence="7">
    <location>
        <begin position="393"/>
        <end position="416"/>
    </location>
</feature>
<dbReference type="EMBL" id="JXJU01000004">
    <property type="protein sequence ID" value="PCS00348.1"/>
    <property type="molecule type" value="Genomic_DNA"/>
</dbReference>
<feature type="transmembrane region" description="Helical" evidence="7">
    <location>
        <begin position="437"/>
        <end position="459"/>
    </location>
</feature>
<dbReference type="RefSeq" id="WP_096817668.1">
    <property type="nucleotide sequence ID" value="NZ_JXJU01000004.1"/>
</dbReference>
<keyword evidence="5 7" id="KW-1133">Transmembrane helix</keyword>
<keyword evidence="2" id="KW-0813">Transport</keyword>
<dbReference type="NCBIfam" id="NF011775">
    <property type="entry name" value="PRK15238.1"/>
    <property type="match status" value="1"/>
</dbReference>
<feature type="transmembrane region" description="Helical" evidence="7">
    <location>
        <begin position="465"/>
        <end position="487"/>
    </location>
</feature>
<feature type="transmembrane region" description="Helical" evidence="7">
    <location>
        <begin position="156"/>
        <end position="178"/>
    </location>
</feature>
<dbReference type="STRING" id="1291764.GCA_001311235_02551"/>
<protein>
    <submittedName>
        <fullName evidence="8">Transporter</fullName>
    </submittedName>
</protein>
<reference evidence="8 9" key="1">
    <citation type="submission" date="2014-12" db="EMBL/GenBank/DDBJ databases">
        <title>Draft genome sequences of 10 type strains of Lactococcus.</title>
        <authorList>
            <person name="Sun Z."/>
            <person name="Zhong Z."/>
            <person name="Liu W."/>
            <person name="Zhang W."/>
            <person name="Zhang H."/>
        </authorList>
    </citation>
    <scope>NUCLEOTIDE SEQUENCE [LARGE SCALE GENOMIC DNA]</scope>
    <source>
        <strain evidence="8 9">JCM 16395</strain>
    </source>
</reference>
<dbReference type="Gene3D" id="1.20.1740.10">
    <property type="entry name" value="Amino acid/polyamine transporter I"/>
    <property type="match status" value="1"/>
</dbReference>
<evidence type="ECO:0000256" key="5">
    <source>
        <dbReference type="ARBA" id="ARBA00022989"/>
    </source>
</evidence>
<evidence type="ECO:0000256" key="6">
    <source>
        <dbReference type="ARBA" id="ARBA00023136"/>
    </source>
</evidence>
<dbReference type="PANTHER" id="PTHR42770:SF15">
    <property type="entry name" value="GLUTAMATE_GAMMA-AMINOBUTYRATE ANTIPORTER-RELATED"/>
    <property type="match status" value="1"/>
</dbReference>
<keyword evidence="9" id="KW-1185">Reference proteome</keyword>
<dbReference type="OrthoDB" id="92719at2"/>
<feature type="transmembrane region" description="Helical" evidence="7">
    <location>
        <begin position="363"/>
        <end position="381"/>
    </location>
</feature>
<dbReference type="GO" id="GO:0022857">
    <property type="term" value="F:transmembrane transporter activity"/>
    <property type="evidence" value="ECO:0007669"/>
    <property type="project" value="InterPro"/>
</dbReference>
<proteinExistence type="predicted"/>
<dbReference type="PIRSF" id="PIRSF006060">
    <property type="entry name" value="AA_transporter"/>
    <property type="match status" value="1"/>
</dbReference>
<comment type="caution">
    <text evidence="8">The sequence shown here is derived from an EMBL/GenBank/DDBJ whole genome shotgun (WGS) entry which is preliminary data.</text>
</comment>
<feature type="transmembrane region" description="Helical" evidence="7">
    <location>
        <begin position="315"/>
        <end position="336"/>
    </location>
</feature>
<feature type="transmembrane region" description="Helical" evidence="7">
    <location>
        <begin position="241"/>
        <end position="262"/>
    </location>
</feature>
<feature type="transmembrane region" description="Helical" evidence="7">
    <location>
        <begin position="124"/>
        <end position="144"/>
    </location>
</feature>
<gene>
    <name evidence="8" type="ORF">RT41_GL001235</name>
</gene>
<dbReference type="AlphaFoldDB" id="A0A2A5RM11"/>
<keyword evidence="4 7" id="KW-0812">Transmembrane</keyword>